<reference evidence="1 2" key="1">
    <citation type="submission" date="2014-08" db="EMBL/GenBank/DDBJ databases">
        <title>Comparative genomics of the Paenibacillus odorifer group.</title>
        <authorList>
            <person name="den Bakker H.C."/>
            <person name="Tsai Y.-C."/>
            <person name="Martin N."/>
            <person name="Korlach J."/>
            <person name="Wiedmann M."/>
        </authorList>
    </citation>
    <scope>NUCLEOTIDE SEQUENCE [LARGE SCALE GENOMIC DNA]</scope>
    <source>
        <strain evidence="1 2">DSM 1735</strain>
    </source>
</reference>
<dbReference type="RefSeq" id="WP_042207450.1">
    <property type="nucleotide sequence ID" value="NZ_CP009288.1"/>
</dbReference>
<dbReference type="EMBL" id="CP009288">
    <property type="protein sequence ID" value="AIQ13645.1"/>
    <property type="molecule type" value="Genomic_DNA"/>
</dbReference>
<protein>
    <submittedName>
        <fullName evidence="1">Uncharacterized protein</fullName>
    </submittedName>
</protein>
<name>A0A089HSB1_PAEDU</name>
<evidence type="ECO:0000313" key="2">
    <source>
        <dbReference type="Proteomes" id="UP000029409"/>
    </source>
</evidence>
<keyword evidence="2" id="KW-1185">Reference proteome</keyword>
<dbReference type="KEGG" id="pdu:PDUR_18275"/>
<sequence length="92" mass="10786">MTITLTETAVALGENEVMMREFLYRRKVLRRYGLPLKRYIPKYFVIREHLVTDTKNPPYIERYTGVTAEGIALIRKLREGEVVDVRQEDIAA</sequence>
<accession>A0A089HSB1</accession>
<gene>
    <name evidence="1" type="ORF">PDUR_18275</name>
</gene>
<dbReference type="STRING" id="44251.PDUR_18275"/>
<proteinExistence type="predicted"/>
<evidence type="ECO:0000313" key="1">
    <source>
        <dbReference type="EMBL" id="AIQ13645.1"/>
    </source>
</evidence>
<dbReference type="Proteomes" id="UP000029409">
    <property type="component" value="Chromosome"/>
</dbReference>
<organism evidence="1 2">
    <name type="scientific">Paenibacillus durus</name>
    <name type="common">Paenibacillus azotofixans</name>
    <dbReference type="NCBI Taxonomy" id="44251"/>
    <lineage>
        <taxon>Bacteria</taxon>
        <taxon>Bacillati</taxon>
        <taxon>Bacillota</taxon>
        <taxon>Bacilli</taxon>
        <taxon>Bacillales</taxon>
        <taxon>Paenibacillaceae</taxon>
        <taxon>Paenibacillus</taxon>
    </lineage>
</organism>
<dbReference type="AlphaFoldDB" id="A0A089HSB1"/>